<evidence type="ECO:0000259" key="3">
    <source>
        <dbReference type="Pfam" id="PF01408"/>
    </source>
</evidence>
<feature type="domain" description="Gfo/Idh/MocA-like oxidoreductase N-terminal" evidence="3">
    <location>
        <begin position="5"/>
        <end position="122"/>
    </location>
</feature>
<dbReference type="RefSeq" id="WP_140473972.1">
    <property type="nucleotide sequence ID" value="NZ_RCZD01000009.1"/>
</dbReference>
<sequence>MTDTLRVGLVGYGFAGKTFHSPLISGTPGLELAVVSSSDAAKVHADWPNVTVVDSPEKIFADPTIDLVVIPTPNSTHFPLAQQALEAGKHVIVDKPFTVTLGEARTLNILAQEQGKVLSVFHNRRWDSDFLTLKALIKEGTLGDIVYFESHYDRFKPQVQERWRENDELGSGIWYDLGSHLLDQALQLFGMPDTLQTDLAIVRPGGKAVDYFNTVLTYGRRRVVLHSTVYASAETARFIVQGEKGSFVKFGLDTQEDSLKAGIRPPQANWGLDKRDGVLTLSFEGVLADKHLPTLPGDYPAYYAGVRDAITGKGQNPVPASDAIRVMELIELGIHSSQQQKTLKVVKD</sequence>
<comment type="similarity">
    <text evidence="1">Belongs to the Gfo/Idh/MocA family.</text>
</comment>
<dbReference type="InterPro" id="IPR004104">
    <property type="entry name" value="Gfo/Idh/MocA-like_OxRdtase_C"/>
</dbReference>
<reference evidence="5 6" key="1">
    <citation type="journal article" date="2019" name="Environ. Microbiol.">
        <title>Species interactions and distinct microbial communities in high Arctic permafrost affected cryosols are associated with the CH4 and CO2 gas fluxes.</title>
        <authorList>
            <person name="Altshuler I."/>
            <person name="Hamel J."/>
            <person name="Turney S."/>
            <person name="Magnuson E."/>
            <person name="Levesque R."/>
            <person name="Greer C."/>
            <person name="Whyte L.G."/>
        </authorList>
    </citation>
    <scope>NUCLEOTIDE SEQUENCE [LARGE SCALE GENOMIC DNA]</scope>
    <source>
        <strain evidence="5 6">E4</strain>
    </source>
</reference>
<dbReference type="PANTHER" id="PTHR43708">
    <property type="entry name" value="CONSERVED EXPRESSED OXIDOREDUCTASE (EUROFUNG)"/>
    <property type="match status" value="1"/>
</dbReference>
<evidence type="ECO:0000256" key="2">
    <source>
        <dbReference type="ARBA" id="ARBA00023002"/>
    </source>
</evidence>
<dbReference type="EMBL" id="RCZD01000009">
    <property type="protein sequence ID" value="TPG59304.1"/>
    <property type="molecule type" value="Genomic_DNA"/>
</dbReference>
<dbReference type="GO" id="GO:0000166">
    <property type="term" value="F:nucleotide binding"/>
    <property type="evidence" value="ECO:0007669"/>
    <property type="project" value="InterPro"/>
</dbReference>
<dbReference type="Gene3D" id="3.40.50.720">
    <property type="entry name" value="NAD(P)-binding Rossmann-like Domain"/>
    <property type="match status" value="1"/>
</dbReference>
<dbReference type="NCBIfam" id="NF008607">
    <property type="entry name" value="PRK11579.1"/>
    <property type="match status" value="1"/>
</dbReference>
<dbReference type="InterPro" id="IPR000683">
    <property type="entry name" value="Gfo/Idh/MocA-like_OxRdtase_N"/>
</dbReference>
<protein>
    <submittedName>
        <fullName evidence="5">Oxidoreductase</fullName>
    </submittedName>
</protein>
<dbReference type="InterPro" id="IPR051317">
    <property type="entry name" value="Gfo/Idh/MocA_oxidoreduct"/>
</dbReference>
<keyword evidence="6" id="KW-1185">Reference proteome</keyword>
<feature type="domain" description="Gfo/Idh/MocA-like oxidoreductase C-terminal" evidence="4">
    <location>
        <begin position="134"/>
        <end position="345"/>
    </location>
</feature>
<dbReference type="AlphaFoldDB" id="A0A502GBT2"/>
<evidence type="ECO:0000256" key="1">
    <source>
        <dbReference type="ARBA" id="ARBA00010928"/>
    </source>
</evidence>
<evidence type="ECO:0000313" key="5">
    <source>
        <dbReference type="EMBL" id="TPG59304.1"/>
    </source>
</evidence>
<dbReference type="InterPro" id="IPR036291">
    <property type="entry name" value="NAD(P)-bd_dom_sf"/>
</dbReference>
<dbReference type="SUPFAM" id="SSF51735">
    <property type="entry name" value="NAD(P)-binding Rossmann-fold domains"/>
    <property type="match status" value="1"/>
</dbReference>
<name>A0A502GBT2_9GAMM</name>
<gene>
    <name evidence="5" type="ORF">EAH77_16965</name>
</gene>
<evidence type="ECO:0000259" key="4">
    <source>
        <dbReference type="Pfam" id="PF02894"/>
    </source>
</evidence>
<keyword evidence="2" id="KW-0560">Oxidoreductase</keyword>
<dbReference type="OrthoDB" id="9774191at2"/>
<dbReference type="GO" id="GO:0016491">
    <property type="term" value="F:oxidoreductase activity"/>
    <property type="evidence" value="ECO:0007669"/>
    <property type="project" value="UniProtKB-KW"/>
</dbReference>
<accession>A0A502GBT2</accession>
<comment type="caution">
    <text evidence="5">The sequence shown here is derived from an EMBL/GenBank/DDBJ whole genome shotgun (WGS) entry which is preliminary data.</text>
</comment>
<evidence type="ECO:0000313" key="6">
    <source>
        <dbReference type="Proteomes" id="UP000317663"/>
    </source>
</evidence>
<proteinExistence type="inferred from homology"/>
<dbReference type="Proteomes" id="UP000317663">
    <property type="component" value="Unassembled WGS sequence"/>
</dbReference>
<dbReference type="Pfam" id="PF02894">
    <property type="entry name" value="GFO_IDH_MocA_C"/>
    <property type="match status" value="1"/>
</dbReference>
<dbReference type="PANTHER" id="PTHR43708:SF5">
    <property type="entry name" value="CONSERVED EXPRESSED OXIDOREDUCTASE (EUROFUNG)-RELATED"/>
    <property type="match status" value="1"/>
</dbReference>
<dbReference type="Pfam" id="PF01408">
    <property type="entry name" value="GFO_IDH_MocA"/>
    <property type="match status" value="1"/>
</dbReference>
<organism evidence="5 6">
    <name type="scientific">Ewingella americana</name>
    <dbReference type="NCBI Taxonomy" id="41202"/>
    <lineage>
        <taxon>Bacteria</taxon>
        <taxon>Pseudomonadati</taxon>
        <taxon>Pseudomonadota</taxon>
        <taxon>Gammaproteobacteria</taxon>
        <taxon>Enterobacterales</taxon>
        <taxon>Yersiniaceae</taxon>
        <taxon>Ewingella</taxon>
    </lineage>
</organism>
<dbReference type="Gene3D" id="3.30.360.10">
    <property type="entry name" value="Dihydrodipicolinate Reductase, domain 2"/>
    <property type="match status" value="1"/>
</dbReference>